<name>G4T0A5_META2</name>
<feature type="signal peptide" evidence="1">
    <location>
        <begin position="1"/>
        <end position="27"/>
    </location>
</feature>
<dbReference type="Proteomes" id="UP000008315">
    <property type="component" value="Chromosome"/>
</dbReference>
<dbReference type="KEGG" id="mah:MEALZ_2831"/>
<evidence type="ECO:0000259" key="2">
    <source>
        <dbReference type="Pfam" id="PF18252"/>
    </source>
</evidence>
<feature type="chain" id="PRO_5003468087" evidence="1">
    <location>
        <begin position="28"/>
        <end position="230"/>
    </location>
</feature>
<sequence length="230" mass="25558">MKKTNKVKALTFAVATMGALTSLPSHAATTLNGGFNFEFTPTNSSHVMNIRADSWYNLTMGYLGWTHHSNWGYMRLRRGQPVTITVDATDIDGFHPGVTVWYRRQGRRFAPIEYVNAHSYSQSQDVMVQNATLDDDPVNPVNLGRIHMEFITNAFDRDGMGDILGETYDQSAINKVLDGVPGKVSLTFTPPKNGFYQFVVGGINPDEDIDTSKAVSQRYPVSVEVSFPGR</sequence>
<dbReference type="Pfam" id="PF18252">
    <property type="entry name" value="Cu_bind_CorA"/>
    <property type="match status" value="1"/>
</dbReference>
<keyword evidence="4" id="KW-1185">Reference proteome</keyword>
<dbReference type="STRING" id="1091494.MEALZ_2831"/>
<protein>
    <submittedName>
        <fullName evidence="3">Copper-repressible polypeptide</fullName>
    </submittedName>
</protein>
<dbReference type="EMBL" id="FO082060">
    <property type="protein sequence ID" value="CCE24497.1"/>
    <property type="molecule type" value="Genomic_DNA"/>
</dbReference>
<accession>G4T0A5</accession>
<dbReference type="PATRIC" id="fig|271065.3.peg.2900"/>
<evidence type="ECO:0000313" key="4">
    <source>
        <dbReference type="Proteomes" id="UP000008315"/>
    </source>
</evidence>
<proteinExistence type="predicted"/>
<keyword evidence="1" id="KW-0732">Signal</keyword>
<dbReference type="InterPro" id="IPR041007">
    <property type="entry name" value="Cu_bind_CorA"/>
</dbReference>
<dbReference type="AlphaFoldDB" id="G4T0A5"/>
<evidence type="ECO:0000256" key="1">
    <source>
        <dbReference type="SAM" id="SignalP"/>
    </source>
</evidence>
<gene>
    <name evidence="3" type="primary">corA</name>
    <name evidence="3" type="ordered locus">MEALZ_2831</name>
</gene>
<feature type="domain" description="Copper(I)-binding protein CorA" evidence="2">
    <location>
        <begin position="26"/>
        <end position="210"/>
    </location>
</feature>
<dbReference type="RefSeq" id="WP_014149261.1">
    <property type="nucleotide sequence ID" value="NC_016112.1"/>
</dbReference>
<dbReference type="HOGENOM" id="CLU_1198641_0_0_6"/>
<dbReference type="Gene3D" id="2.60.120.1220">
    <property type="match status" value="1"/>
</dbReference>
<reference evidence="4" key="1">
    <citation type="journal article" date="2012" name="J. Bacteriol.">
        <title>Genome sequence of the haloalkaliphilic methanotrophic bacterium Methylomicrobium alcaliphilum 20Z.</title>
        <authorList>
            <person name="Vuilleumier S."/>
            <person name="Khmelenina V.N."/>
            <person name="Bringel F."/>
            <person name="Reshetnikov A.S."/>
            <person name="Lajus A."/>
            <person name="Mangenot S."/>
            <person name="Rouy Z."/>
            <person name="Op den Camp H.J."/>
            <person name="Jetten M.S."/>
            <person name="Dispirito A.A."/>
            <person name="Dunfield P."/>
            <person name="Klotz M.G."/>
            <person name="Semrau J.D."/>
            <person name="Stein L.Y."/>
            <person name="Barbe V."/>
            <person name="Medigue C."/>
            <person name="Trotsenko Y.A."/>
            <person name="Kalyuzhnaya M.G."/>
        </authorList>
    </citation>
    <scope>NUCLEOTIDE SEQUENCE [LARGE SCALE GENOMIC DNA]</scope>
    <source>
        <strain evidence="4">DSM 19304 / NCIMB 14124 / VKM B-2133 / 20Z</strain>
    </source>
</reference>
<organism evidence="3 4">
    <name type="scientific">Methylotuvimicrobium alcaliphilum (strain DSM 19304 / NCIMB 14124 / VKM B-2133 / 20Z)</name>
    <name type="common">Methylomicrobium alcaliphilum</name>
    <dbReference type="NCBI Taxonomy" id="1091494"/>
    <lineage>
        <taxon>Bacteria</taxon>
        <taxon>Pseudomonadati</taxon>
        <taxon>Pseudomonadota</taxon>
        <taxon>Gammaproteobacteria</taxon>
        <taxon>Methylococcales</taxon>
        <taxon>Methylococcaceae</taxon>
        <taxon>Methylotuvimicrobium</taxon>
    </lineage>
</organism>
<dbReference type="SMR" id="G4T0A5"/>
<evidence type="ECO:0000313" key="3">
    <source>
        <dbReference type="EMBL" id="CCE24497.1"/>
    </source>
</evidence>